<dbReference type="InterPro" id="IPR000571">
    <property type="entry name" value="Znf_CCCH"/>
</dbReference>
<reference evidence="5" key="1">
    <citation type="submission" date="2016-09" db="EMBL/GenBank/DDBJ databases">
        <authorList>
            <person name="Hebert L."/>
            <person name="Moumen B."/>
        </authorList>
    </citation>
    <scope>NUCLEOTIDE SEQUENCE [LARGE SCALE GENOMIC DNA]</scope>
    <source>
        <strain evidence="5">OVI</strain>
    </source>
</reference>
<organism evidence="5 6">
    <name type="scientific">Trypanosoma equiperdum</name>
    <dbReference type="NCBI Taxonomy" id="5694"/>
    <lineage>
        <taxon>Eukaryota</taxon>
        <taxon>Discoba</taxon>
        <taxon>Euglenozoa</taxon>
        <taxon>Kinetoplastea</taxon>
        <taxon>Metakinetoplastina</taxon>
        <taxon>Trypanosomatida</taxon>
        <taxon>Trypanosomatidae</taxon>
        <taxon>Trypanosoma</taxon>
    </lineage>
</organism>
<dbReference type="Gene3D" id="3.30.40.10">
    <property type="entry name" value="Zinc/RING finger domain, C3HC4 (zinc finger)"/>
    <property type="match status" value="1"/>
</dbReference>
<keyword evidence="1" id="KW-0479">Metal-binding</keyword>
<dbReference type="PROSITE" id="PS50103">
    <property type="entry name" value="ZF_C3H1"/>
    <property type="match status" value="1"/>
</dbReference>
<dbReference type="SUPFAM" id="SSF57850">
    <property type="entry name" value="RING/U-box"/>
    <property type="match status" value="1"/>
</dbReference>
<feature type="zinc finger region" description="C3H1-type" evidence="1">
    <location>
        <begin position="241"/>
        <end position="268"/>
    </location>
</feature>
<evidence type="ECO:0000313" key="5">
    <source>
        <dbReference type="EMBL" id="SCU68311.1"/>
    </source>
</evidence>
<feature type="compositionally biased region" description="Polar residues" evidence="3">
    <location>
        <begin position="178"/>
        <end position="202"/>
    </location>
</feature>
<name>A0A1G4I8N2_TRYEQ</name>
<evidence type="ECO:0000256" key="3">
    <source>
        <dbReference type="SAM" id="MobiDB-lite"/>
    </source>
</evidence>
<dbReference type="VEuPathDB" id="TriTrypDB:TEOVI_000882600"/>
<dbReference type="GeneID" id="92382760"/>
<keyword evidence="1" id="KW-0862">Zinc</keyword>
<keyword evidence="1" id="KW-0863">Zinc-finger</keyword>
<feature type="coiled-coil region" evidence="2">
    <location>
        <begin position="76"/>
        <end position="110"/>
    </location>
</feature>
<feature type="region of interest" description="Disordered" evidence="3">
    <location>
        <begin position="172"/>
        <end position="218"/>
    </location>
</feature>
<accession>A0A1G4I8N2</accession>
<evidence type="ECO:0000259" key="4">
    <source>
        <dbReference type="PROSITE" id="PS50103"/>
    </source>
</evidence>
<proteinExistence type="predicted"/>
<evidence type="ECO:0000313" key="6">
    <source>
        <dbReference type="Proteomes" id="UP000195570"/>
    </source>
</evidence>
<protein>
    <submittedName>
        <fullName evidence="5">Zinc finger CCCH domain-containing protein 39</fullName>
    </submittedName>
</protein>
<gene>
    <name evidence="5" type="ORF">TEOVI_000882600</name>
</gene>
<dbReference type="InterPro" id="IPR013083">
    <property type="entry name" value="Znf_RING/FYVE/PHD"/>
</dbReference>
<feature type="domain" description="C3H1-type" evidence="4">
    <location>
        <begin position="241"/>
        <end position="268"/>
    </location>
</feature>
<dbReference type="PANTHER" id="PTHR19851">
    <property type="entry name" value="OS02G0203500 PROTEIN"/>
    <property type="match status" value="1"/>
</dbReference>
<evidence type="ECO:0000256" key="1">
    <source>
        <dbReference type="PROSITE-ProRule" id="PRU00723"/>
    </source>
</evidence>
<keyword evidence="6" id="KW-1185">Reference proteome</keyword>
<dbReference type="FunFam" id="3.30.40.10:FF:000791">
    <property type="entry name" value="Putative RNA binding protein"/>
    <property type="match status" value="1"/>
</dbReference>
<dbReference type="GO" id="GO:0008270">
    <property type="term" value="F:zinc ion binding"/>
    <property type="evidence" value="ECO:0007669"/>
    <property type="project" value="UniProtKB-KW"/>
</dbReference>
<comment type="caution">
    <text evidence="5">The sequence shown here is derived from an EMBL/GenBank/DDBJ whole genome shotgun (WGS) entry which is preliminary data.</text>
</comment>
<evidence type="ECO:0000256" key="2">
    <source>
        <dbReference type="SAM" id="Coils"/>
    </source>
</evidence>
<keyword evidence="2" id="KW-0175">Coiled coil</keyword>
<dbReference type="AlphaFoldDB" id="A0A1G4I8N2"/>
<dbReference type="EMBL" id="CZPT02000953">
    <property type="protein sequence ID" value="SCU68311.1"/>
    <property type="molecule type" value="Genomic_DNA"/>
</dbReference>
<dbReference type="PANTHER" id="PTHR19851:SF7">
    <property type="entry name" value="F-BOX DOMAIN-CONTAINING PROTEIN"/>
    <property type="match status" value="1"/>
</dbReference>
<sequence>MNDTGMGNWRGPHMEVNASVPHSGGPIMTPADAYRAAHGSILKLQQGLIGHEEQVMGVVHHIHSLVSVIESLRKHYETVVEERDYIKRTLEEAEERLKGVQRLLQRYTSVNDPVVASDGYTYEREAITSYLQECQSMNNVPVSQQTGEELTMMLLPNRSFQRFLSQLMDAKPVEGRHSSGSSGNSKTNATAINTGSANGQNTVREEIGGEDTSAGPNSERLHPCIRVYGYCNYKDSCAYALYPYDACLSHLKGKCRFRSQCHERHVDFRGQLNQGDAGGDTRGGG</sequence>
<dbReference type="Proteomes" id="UP000195570">
    <property type="component" value="Unassembled WGS sequence"/>
</dbReference>
<dbReference type="RefSeq" id="XP_067079489.1">
    <property type="nucleotide sequence ID" value="XM_067223388.1"/>
</dbReference>